<feature type="transmembrane region" description="Helical" evidence="2">
    <location>
        <begin position="219"/>
        <end position="236"/>
    </location>
</feature>
<evidence type="ECO:0000256" key="1">
    <source>
        <dbReference type="SAM" id="MobiDB-lite"/>
    </source>
</evidence>
<protein>
    <submittedName>
        <fullName evidence="3">Uncharacterized protein</fullName>
    </submittedName>
</protein>
<dbReference type="EMBL" id="ASPP01020407">
    <property type="protein sequence ID" value="ETO13754.1"/>
    <property type="molecule type" value="Genomic_DNA"/>
</dbReference>
<comment type="caution">
    <text evidence="3">The sequence shown here is derived from an EMBL/GenBank/DDBJ whole genome shotgun (WGS) entry which is preliminary data.</text>
</comment>
<feature type="non-terminal residue" evidence="3">
    <location>
        <position position="314"/>
    </location>
</feature>
<feature type="compositionally biased region" description="Polar residues" evidence="1">
    <location>
        <begin position="1"/>
        <end position="14"/>
    </location>
</feature>
<accession>X6MIP2</accession>
<keyword evidence="2" id="KW-0812">Transmembrane</keyword>
<evidence type="ECO:0000313" key="4">
    <source>
        <dbReference type="Proteomes" id="UP000023152"/>
    </source>
</evidence>
<feature type="transmembrane region" description="Helical" evidence="2">
    <location>
        <begin position="182"/>
        <end position="199"/>
    </location>
</feature>
<feature type="region of interest" description="Disordered" evidence="1">
    <location>
        <begin position="1"/>
        <end position="25"/>
    </location>
</feature>
<feature type="transmembrane region" description="Helical" evidence="2">
    <location>
        <begin position="152"/>
        <end position="173"/>
    </location>
</feature>
<proteinExistence type="predicted"/>
<organism evidence="3 4">
    <name type="scientific">Reticulomyxa filosa</name>
    <dbReference type="NCBI Taxonomy" id="46433"/>
    <lineage>
        <taxon>Eukaryota</taxon>
        <taxon>Sar</taxon>
        <taxon>Rhizaria</taxon>
        <taxon>Retaria</taxon>
        <taxon>Foraminifera</taxon>
        <taxon>Monothalamids</taxon>
        <taxon>Reticulomyxidae</taxon>
        <taxon>Reticulomyxa</taxon>
    </lineage>
</organism>
<reference evidence="3 4" key="1">
    <citation type="journal article" date="2013" name="Curr. Biol.">
        <title>The Genome of the Foraminiferan Reticulomyxa filosa.</title>
        <authorList>
            <person name="Glockner G."/>
            <person name="Hulsmann N."/>
            <person name="Schleicher M."/>
            <person name="Noegel A.A."/>
            <person name="Eichinger L."/>
            <person name="Gallinger C."/>
            <person name="Pawlowski J."/>
            <person name="Sierra R."/>
            <person name="Euteneuer U."/>
            <person name="Pillet L."/>
            <person name="Moustafa A."/>
            <person name="Platzer M."/>
            <person name="Groth M."/>
            <person name="Szafranski K."/>
            <person name="Schliwa M."/>
        </authorList>
    </citation>
    <scope>NUCLEOTIDE SEQUENCE [LARGE SCALE GENOMIC DNA]</scope>
</reference>
<evidence type="ECO:0000313" key="3">
    <source>
        <dbReference type="EMBL" id="ETO13754.1"/>
    </source>
</evidence>
<feature type="transmembrane region" description="Helical" evidence="2">
    <location>
        <begin position="248"/>
        <end position="269"/>
    </location>
</feature>
<sequence>MSEQEANNVHNTAENVPELSESRGEKTNTGRIVFLCTCTRNEEEKNPQHKQLLDQIFFKTWASLTLGTKRKWRLHGWDNNKICQFSTHMNISPFPLVYMMMRHMATTIINNNKIDCVGAVAIFAESASIYADKYPSGATKESPNGHTGRGRYAAIFLVVCIIIDIVGLAFVVLNRSPRVEDYFRCFCHFSALVWCSLFFYNRLLKENPDMAWSVFWEEWSDIVLTIIVVLLLHNAYEKETNSSHDACFKSGLCSTYWVIFILQLTGWMLPMMTIEGWGAERHAVRVSLHLFILDLCTNVPIIIAIVATSFTFHF</sequence>
<evidence type="ECO:0000256" key="2">
    <source>
        <dbReference type="SAM" id="Phobius"/>
    </source>
</evidence>
<keyword evidence="2" id="KW-1133">Transmembrane helix</keyword>
<dbReference type="AlphaFoldDB" id="X6MIP2"/>
<feature type="transmembrane region" description="Helical" evidence="2">
    <location>
        <begin position="289"/>
        <end position="312"/>
    </location>
</feature>
<name>X6MIP2_RETFI</name>
<gene>
    <name evidence="3" type="ORF">RFI_23612</name>
</gene>
<keyword evidence="4" id="KW-1185">Reference proteome</keyword>
<keyword evidence="2" id="KW-0472">Membrane</keyword>
<dbReference type="Proteomes" id="UP000023152">
    <property type="component" value="Unassembled WGS sequence"/>
</dbReference>